<accession>A0A4C1USY5</accession>
<dbReference type="Proteomes" id="UP000299102">
    <property type="component" value="Unassembled WGS sequence"/>
</dbReference>
<reference evidence="1 2" key="1">
    <citation type="journal article" date="2019" name="Commun. Biol.">
        <title>The bagworm genome reveals a unique fibroin gene that provides high tensile strength.</title>
        <authorList>
            <person name="Kono N."/>
            <person name="Nakamura H."/>
            <person name="Ohtoshi R."/>
            <person name="Tomita M."/>
            <person name="Numata K."/>
            <person name="Arakawa K."/>
        </authorList>
    </citation>
    <scope>NUCLEOTIDE SEQUENCE [LARGE SCALE GENOMIC DNA]</scope>
</reference>
<proteinExistence type="predicted"/>
<evidence type="ECO:0000313" key="1">
    <source>
        <dbReference type="EMBL" id="GBP29137.1"/>
    </source>
</evidence>
<dbReference type="EMBL" id="BGZK01000216">
    <property type="protein sequence ID" value="GBP29137.1"/>
    <property type="molecule type" value="Genomic_DNA"/>
</dbReference>
<organism evidence="1 2">
    <name type="scientific">Eumeta variegata</name>
    <name type="common">Bagworm moth</name>
    <name type="synonym">Eumeta japonica</name>
    <dbReference type="NCBI Taxonomy" id="151549"/>
    <lineage>
        <taxon>Eukaryota</taxon>
        <taxon>Metazoa</taxon>
        <taxon>Ecdysozoa</taxon>
        <taxon>Arthropoda</taxon>
        <taxon>Hexapoda</taxon>
        <taxon>Insecta</taxon>
        <taxon>Pterygota</taxon>
        <taxon>Neoptera</taxon>
        <taxon>Endopterygota</taxon>
        <taxon>Lepidoptera</taxon>
        <taxon>Glossata</taxon>
        <taxon>Ditrysia</taxon>
        <taxon>Tineoidea</taxon>
        <taxon>Psychidae</taxon>
        <taxon>Oiketicinae</taxon>
        <taxon>Eumeta</taxon>
    </lineage>
</organism>
<keyword evidence="2" id="KW-1185">Reference proteome</keyword>
<name>A0A4C1USY5_EUMVA</name>
<dbReference type="AlphaFoldDB" id="A0A4C1USY5"/>
<comment type="caution">
    <text evidence="1">The sequence shown here is derived from an EMBL/GenBank/DDBJ whole genome shotgun (WGS) entry which is preliminary data.</text>
</comment>
<sequence length="78" mass="8881">MPIHREKNGQETQVSIHHLQLSRTSFTRIAKQSYGPYTATEYTESQSVVGADWPHVTRRASDRPRAYVTRGGRVGDRP</sequence>
<protein>
    <submittedName>
        <fullName evidence="1">Uncharacterized protein</fullName>
    </submittedName>
</protein>
<gene>
    <name evidence="1" type="ORF">EVAR_17675_1</name>
</gene>
<evidence type="ECO:0000313" key="2">
    <source>
        <dbReference type="Proteomes" id="UP000299102"/>
    </source>
</evidence>